<feature type="compositionally biased region" description="Basic residues" evidence="1">
    <location>
        <begin position="30"/>
        <end position="40"/>
    </location>
</feature>
<organism evidence="2">
    <name type="scientific">uncultured Gemmatimonadaceae bacterium</name>
    <dbReference type="NCBI Taxonomy" id="246130"/>
    <lineage>
        <taxon>Bacteria</taxon>
        <taxon>Pseudomonadati</taxon>
        <taxon>Gemmatimonadota</taxon>
        <taxon>Gemmatimonadia</taxon>
        <taxon>Gemmatimonadales</taxon>
        <taxon>Gemmatimonadaceae</taxon>
        <taxon>environmental samples</taxon>
    </lineage>
</organism>
<feature type="compositionally biased region" description="Low complexity" evidence="1">
    <location>
        <begin position="66"/>
        <end position="83"/>
    </location>
</feature>
<reference evidence="2" key="1">
    <citation type="submission" date="2020-02" db="EMBL/GenBank/DDBJ databases">
        <authorList>
            <person name="Meier V. D."/>
        </authorList>
    </citation>
    <scope>NUCLEOTIDE SEQUENCE</scope>
    <source>
        <strain evidence="2">AVDCRST_MAG11</strain>
    </source>
</reference>
<evidence type="ECO:0000256" key="1">
    <source>
        <dbReference type="SAM" id="MobiDB-lite"/>
    </source>
</evidence>
<gene>
    <name evidence="2" type="ORF">AVDCRST_MAG11-467</name>
</gene>
<protein>
    <submittedName>
        <fullName evidence="2">Uncharacterized protein</fullName>
    </submittedName>
</protein>
<feature type="compositionally biased region" description="Basic and acidic residues" evidence="1">
    <location>
        <begin position="1"/>
        <end position="29"/>
    </location>
</feature>
<name>A0A6J4K4W7_9BACT</name>
<dbReference type="EMBL" id="CADCTU010000105">
    <property type="protein sequence ID" value="CAA9295756.1"/>
    <property type="molecule type" value="Genomic_DNA"/>
</dbReference>
<feature type="non-terminal residue" evidence="2">
    <location>
        <position position="1"/>
    </location>
</feature>
<feature type="compositionally biased region" description="Basic and acidic residues" evidence="1">
    <location>
        <begin position="47"/>
        <end position="63"/>
    </location>
</feature>
<evidence type="ECO:0000313" key="2">
    <source>
        <dbReference type="EMBL" id="CAA9295756.1"/>
    </source>
</evidence>
<accession>A0A6J4K4W7</accession>
<proteinExistence type="predicted"/>
<feature type="non-terminal residue" evidence="2">
    <location>
        <position position="92"/>
    </location>
</feature>
<sequence length="92" mass="10018">DDPRDHDHEPGRADRRGDAHGRRPRDRAAARQRHLPRLGRRAVVAAHEPRPAGRDRAAAHEGGARGAHPPQLHPLLAPLLPHPAGERVGAAR</sequence>
<feature type="region of interest" description="Disordered" evidence="1">
    <location>
        <begin position="1"/>
        <end position="92"/>
    </location>
</feature>
<dbReference type="AlphaFoldDB" id="A0A6J4K4W7"/>